<keyword evidence="3" id="KW-1185">Reference proteome</keyword>
<dbReference type="OrthoDB" id="9811182at2"/>
<dbReference type="Pfam" id="PF04230">
    <property type="entry name" value="PS_pyruv_trans"/>
    <property type="match status" value="1"/>
</dbReference>
<dbReference type="Proteomes" id="UP000054078">
    <property type="component" value="Unassembled WGS sequence"/>
</dbReference>
<comment type="caution">
    <text evidence="2">The sequence shown here is derived from an EMBL/GenBank/DDBJ whole genome shotgun (WGS) entry which is preliminary data.</text>
</comment>
<dbReference type="STRING" id="1299998.AUL39_08275"/>
<evidence type="ECO:0000313" key="2">
    <source>
        <dbReference type="EMBL" id="KUH58198.1"/>
    </source>
</evidence>
<protein>
    <recommendedName>
        <fullName evidence="1">Polysaccharide pyruvyl transferase domain-containing protein</fullName>
    </recommendedName>
</protein>
<dbReference type="AlphaFoldDB" id="A0A117J4D4"/>
<dbReference type="InterPro" id="IPR007345">
    <property type="entry name" value="Polysacch_pyruvyl_Trfase"/>
</dbReference>
<gene>
    <name evidence="2" type="ORF">AUL39_08275</name>
</gene>
<organism evidence="2 3">
    <name type="scientific">Tractidigestivibacter scatoligenes</name>
    <name type="common">Olsenella scatoligenes</name>
    <dbReference type="NCBI Taxonomy" id="1299998"/>
    <lineage>
        <taxon>Bacteria</taxon>
        <taxon>Bacillati</taxon>
        <taxon>Actinomycetota</taxon>
        <taxon>Coriobacteriia</taxon>
        <taxon>Coriobacteriales</taxon>
        <taxon>Atopobiaceae</taxon>
        <taxon>Tractidigestivibacter</taxon>
    </lineage>
</organism>
<name>A0A117J4D4_TRASO</name>
<accession>A0A117J4D4</accession>
<feature type="domain" description="Polysaccharide pyruvyl transferase" evidence="1">
    <location>
        <begin position="15"/>
        <end position="306"/>
    </location>
</feature>
<evidence type="ECO:0000259" key="1">
    <source>
        <dbReference type="Pfam" id="PF04230"/>
    </source>
</evidence>
<evidence type="ECO:0000313" key="3">
    <source>
        <dbReference type="Proteomes" id="UP000054078"/>
    </source>
</evidence>
<sequence>MKVRVGIITFHASYNFGSALQAYALQTAIERLGHQSKIIDYRSWDFEQYRLFRPEHPRIMYKTMKKLVPYLERKNSFESFWREHFTMTSRRYSFKDEAALNELSSQFDCFVCGSDQIWNLDATRGIVKPFFLSFAGDGRRVAYAPSLAHTSFRPEYFDKEELSRLLAPFYAISVREQETVNLFQPLVNKRIEICADPTLLLDATSYEPLLQGARQKMEEPYLFVYMLRSCPELVESASRVAELLGVKVFYVSEEALDIANSENLFGVGPEEFLWLIKNATGVLTNSFHATLFSVIFHTPFRTFASDLSSSRVRGFLKDLDIDQCLSTKTDIRPLTIVDWSESDKSVIGMRERSWNFLKEALA</sequence>
<dbReference type="EMBL" id="LOJF01000010">
    <property type="protein sequence ID" value="KUH58198.1"/>
    <property type="molecule type" value="Genomic_DNA"/>
</dbReference>
<proteinExistence type="predicted"/>
<dbReference type="RefSeq" id="WP_059055209.1">
    <property type="nucleotide sequence ID" value="NZ_LOJF01000010.1"/>
</dbReference>
<reference evidence="2 3" key="1">
    <citation type="submission" date="2015-12" db="EMBL/GenBank/DDBJ databases">
        <title>Draft Genome Sequence of Olsenella scatoligenes SK9K4T; a Producer of 3-Methylindole- (skatole) and 4-Methylphenol- (p-cresol) Isolated from Pig Feces.</title>
        <authorList>
            <person name="Li X."/>
            <person name="Borg B."/>
            <person name="Canibe N."/>
        </authorList>
    </citation>
    <scope>NUCLEOTIDE SEQUENCE [LARGE SCALE GENOMIC DNA]</scope>
    <source>
        <strain evidence="2 3">SK9K4</strain>
    </source>
</reference>